<name>A0A6I3KLU4_9HYPH</name>
<organism evidence="2 3">
    <name type="scientific">Hyphomicrobium album</name>
    <dbReference type="NCBI Taxonomy" id="2665159"/>
    <lineage>
        <taxon>Bacteria</taxon>
        <taxon>Pseudomonadati</taxon>
        <taxon>Pseudomonadota</taxon>
        <taxon>Alphaproteobacteria</taxon>
        <taxon>Hyphomicrobiales</taxon>
        <taxon>Hyphomicrobiaceae</taxon>
        <taxon>Hyphomicrobium</taxon>
    </lineage>
</organism>
<protein>
    <submittedName>
        <fullName evidence="2">Uncharacterized protein</fullName>
    </submittedName>
</protein>
<accession>A0A6I3KLU4</accession>
<feature type="region of interest" description="Disordered" evidence="1">
    <location>
        <begin position="38"/>
        <end position="95"/>
    </location>
</feature>
<reference evidence="2 3" key="1">
    <citation type="submission" date="2019-11" db="EMBL/GenBank/DDBJ databases">
        <title>Identification of a novel strain.</title>
        <authorList>
            <person name="Xu Q."/>
            <person name="Wang G."/>
        </authorList>
    </citation>
    <scope>NUCLEOTIDE SEQUENCE [LARGE SCALE GENOMIC DNA]</scope>
    <source>
        <strain evidence="3">xq</strain>
    </source>
</reference>
<dbReference type="EMBL" id="WMBQ01000002">
    <property type="protein sequence ID" value="MTD95393.1"/>
    <property type="molecule type" value="Genomic_DNA"/>
</dbReference>
<evidence type="ECO:0000256" key="1">
    <source>
        <dbReference type="SAM" id="MobiDB-lite"/>
    </source>
</evidence>
<evidence type="ECO:0000313" key="2">
    <source>
        <dbReference type="EMBL" id="MTD95393.1"/>
    </source>
</evidence>
<dbReference type="RefSeq" id="WP_154739944.1">
    <property type="nucleotide sequence ID" value="NZ_WMBQ01000002.1"/>
</dbReference>
<dbReference type="AlphaFoldDB" id="A0A6I3KLU4"/>
<dbReference type="Proteomes" id="UP000440694">
    <property type="component" value="Unassembled WGS sequence"/>
</dbReference>
<feature type="compositionally biased region" description="Basic residues" evidence="1">
    <location>
        <begin position="65"/>
        <end position="95"/>
    </location>
</feature>
<comment type="caution">
    <text evidence="2">The sequence shown here is derived from an EMBL/GenBank/DDBJ whole genome shotgun (WGS) entry which is preliminary data.</text>
</comment>
<keyword evidence="3" id="KW-1185">Reference proteome</keyword>
<sequence length="95" mass="10576">MAARKRELIEPHKGDKRYVRRNKQGEFNEVVDVGRSLSADRRSKSKTVVKAGQGDKGDRAAPKKAAAKKAKVKVKATPKVKVKPKAKVKTKAKRR</sequence>
<evidence type="ECO:0000313" key="3">
    <source>
        <dbReference type="Proteomes" id="UP000440694"/>
    </source>
</evidence>
<proteinExistence type="predicted"/>
<gene>
    <name evidence="2" type="ORF">GIW81_13725</name>
</gene>